<sequence>IDNFYFNISKQEYEIAKEKYKKYL</sequence>
<keyword evidence="1" id="KW-0808">Transferase</keyword>
<gene>
    <name evidence="1" type="ORF">CNS02_09745</name>
</gene>
<comment type="caution">
    <text evidence="1">The sequence shown here is derived from an EMBL/GenBank/DDBJ whole genome shotgun (WGS) entry which is preliminary data.</text>
</comment>
<reference evidence="1" key="1">
    <citation type="submission" date="2018-06" db="EMBL/GenBank/DDBJ databases">
        <authorList>
            <consortium name="NARMS: The National Antimicrobial Resistance Monitoring System"/>
        </authorList>
    </citation>
    <scope>NUCLEOTIDE SEQUENCE</scope>
    <source>
        <strain evidence="1">CVM N16C013</strain>
    </source>
</reference>
<dbReference type="GO" id="GO:0016740">
    <property type="term" value="F:transferase activity"/>
    <property type="evidence" value="ECO:0007669"/>
    <property type="project" value="UniProtKB-KW"/>
</dbReference>
<evidence type="ECO:0000313" key="1">
    <source>
        <dbReference type="EMBL" id="EAK7109974.1"/>
    </source>
</evidence>
<proteinExistence type="predicted"/>
<protein>
    <submittedName>
        <fullName evidence="1">N-acetyltransferase</fullName>
    </submittedName>
</protein>
<name>A0A5T1B594_CAMJU</name>
<dbReference type="AlphaFoldDB" id="A0A5T1B594"/>
<dbReference type="EMBL" id="AACINO010000103">
    <property type="protein sequence ID" value="EAK7109974.1"/>
    <property type="molecule type" value="Genomic_DNA"/>
</dbReference>
<accession>A0A5T1B594</accession>
<organism evidence="1">
    <name type="scientific">Campylobacter jejuni</name>
    <dbReference type="NCBI Taxonomy" id="197"/>
    <lineage>
        <taxon>Bacteria</taxon>
        <taxon>Pseudomonadati</taxon>
        <taxon>Campylobacterota</taxon>
        <taxon>Epsilonproteobacteria</taxon>
        <taxon>Campylobacterales</taxon>
        <taxon>Campylobacteraceae</taxon>
        <taxon>Campylobacter</taxon>
    </lineage>
</organism>
<feature type="non-terminal residue" evidence="1">
    <location>
        <position position="1"/>
    </location>
</feature>